<feature type="transmembrane region" description="Helical" evidence="7">
    <location>
        <begin position="39"/>
        <end position="56"/>
    </location>
</feature>
<reference evidence="9 10" key="1">
    <citation type="submission" date="2020-01" db="EMBL/GenBank/DDBJ databases">
        <title>Spongiivirga citrea KCTC 32990T.</title>
        <authorList>
            <person name="Wang G."/>
        </authorList>
    </citation>
    <scope>NUCLEOTIDE SEQUENCE [LARGE SCALE GENOMIC DNA]</scope>
    <source>
        <strain evidence="9 10">KCTC 32990</strain>
    </source>
</reference>
<evidence type="ECO:0000259" key="8">
    <source>
        <dbReference type="Pfam" id="PF01618"/>
    </source>
</evidence>
<sequence length="231" mass="24910">MLTTIIQDSAKKVLEEAGTDQKSLSIVELISEGETSGQVIILLLFILLLFACYIYFERILAIKAASRVDPNFMNQIKDHVSSGKIDAALILCAQEDSPVSRLIAKGLNRIGKPLSDINTAIENAGRLEVYKLEKNVSILATISGAAPMIGFLGTVIGMIISIFNLANSSTGIDIQILSGGLYTAMTTTVAGLIVGIIGYIAYNHLVTRTTKVVYRMEANSVEFLDLLEEPA</sequence>
<keyword evidence="3 7" id="KW-0812">Transmembrane</keyword>
<evidence type="ECO:0000256" key="5">
    <source>
        <dbReference type="ARBA" id="ARBA00023136"/>
    </source>
</evidence>
<dbReference type="InterPro" id="IPR002898">
    <property type="entry name" value="MotA_ExbB_proton_chnl"/>
</dbReference>
<dbReference type="GO" id="GO:0017038">
    <property type="term" value="P:protein import"/>
    <property type="evidence" value="ECO:0007669"/>
    <property type="project" value="TreeGrafter"/>
</dbReference>
<organism evidence="9 10">
    <name type="scientific">Spongiivirga citrea</name>
    <dbReference type="NCBI Taxonomy" id="1481457"/>
    <lineage>
        <taxon>Bacteria</taxon>
        <taxon>Pseudomonadati</taxon>
        <taxon>Bacteroidota</taxon>
        <taxon>Flavobacteriia</taxon>
        <taxon>Flavobacteriales</taxon>
        <taxon>Flavobacteriaceae</taxon>
        <taxon>Spongiivirga</taxon>
    </lineage>
</organism>
<keyword evidence="4 7" id="KW-1133">Transmembrane helix</keyword>
<protein>
    <submittedName>
        <fullName evidence="9">MotA/TolQ/ExbB proton channel family protein</fullName>
    </submittedName>
</protein>
<feature type="domain" description="MotA/TolQ/ExbB proton channel" evidence="8">
    <location>
        <begin position="95"/>
        <end position="217"/>
    </location>
</feature>
<feature type="transmembrane region" description="Helical" evidence="7">
    <location>
        <begin position="136"/>
        <end position="160"/>
    </location>
</feature>
<dbReference type="PANTHER" id="PTHR30625:SF17">
    <property type="entry name" value="TOLQ-RELATED"/>
    <property type="match status" value="1"/>
</dbReference>
<dbReference type="PANTHER" id="PTHR30625">
    <property type="entry name" value="PROTEIN TOLQ"/>
    <property type="match status" value="1"/>
</dbReference>
<name>A0A6M0CY74_9FLAO</name>
<dbReference type="RefSeq" id="WP_164033328.1">
    <property type="nucleotide sequence ID" value="NZ_JAABOQ010000006.1"/>
</dbReference>
<keyword evidence="10" id="KW-1185">Reference proteome</keyword>
<comment type="caution">
    <text evidence="9">The sequence shown here is derived from an EMBL/GenBank/DDBJ whole genome shotgun (WGS) entry which is preliminary data.</text>
</comment>
<evidence type="ECO:0000256" key="4">
    <source>
        <dbReference type="ARBA" id="ARBA00022989"/>
    </source>
</evidence>
<keyword evidence="6" id="KW-0813">Transport</keyword>
<evidence type="ECO:0000256" key="1">
    <source>
        <dbReference type="ARBA" id="ARBA00004651"/>
    </source>
</evidence>
<dbReference type="GO" id="GO:0005886">
    <property type="term" value="C:plasma membrane"/>
    <property type="evidence" value="ECO:0007669"/>
    <property type="project" value="UniProtKB-SubCell"/>
</dbReference>
<comment type="similarity">
    <text evidence="6">Belongs to the exbB/tolQ family.</text>
</comment>
<evidence type="ECO:0000256" key="3">
    <source>
        <dbReference type="ARBA" id="ARBA00022692"/>
    </source>
</evidence>
<evidence type="ECO:0000256" key="2">
    <source>
        <dbReference type="ARBA" id="ARBA00022475"/>
    </source>
</evidence>
<proteinExistence type="inferred from homology"/>
<evidence type="ECO:0000313" key="10">
    <source>
        <dbReference type="Proteomes" id="UP000474296"/>
    </source>
</evidence>
<evidence type="ECO:0000313" key="9">
    <source>
        <dbReference type="EMBL" id="NER18650.1"/>
    </source>
</evidence>
<evidence type="ECO:0000256" key="6">
    <source>
        <dbReference type="RuleBase" id="RU004057"/>
    </source>
</evidence>
<accession>A0A6M0CY74</accession>
<evidence type="ECO:0000256" key="7">
    <source>
        <dbReference type="SAM" id="Phobius"/>
    </source>
</evidence>
<feature type="transmembrane region" description="Helical" evidence="7">
    <location>
        <begin position="180"/>
        <end position="202"/>
    </location>
</feature>
<keyword evidence="5 7" id="KW-0472">Membrane</keyword>
<comment type="subcellular location">
    <subcellularLocation>
        <location evidence="1">Cell membrane</location>
        <topology evidence="1">Multi-pass membrane protein</topology>
    </subcellularLocation>
    <subcellularLocation>
        <location evidence="6">Membrane</location>
        <topology evidence="6">Multi-pass membrane protein</topology>
    </subcellularLocation>
</comment>
<keyword evidence="2" id="KW-1003">Cell membrane</keyword>
<dbReference type="InterPro" id="IPR050790">
    <property type="entry name" value="ExbB/TolQ_transport"/>
</dbReference>
<dbReference type="AlphaFoldDB" id="A0A6M0CY74"/>
<gene>
    <name evidence="9" type="ORF">GWK10_15625</name>
</gene>
<dbReference type="Proteomes" id="UP000474296">
    <property type="component" value="Unassembled WGS sequence"/>
</dbReference>
<dbReference type="Pfam" id="PF01618">
    <property type="entry name" value="MotA_ExbB"/>
    <property type="match status" value="1"/>
</dbReference>
<keyword evidence="6" id="KW-0653">Protein transport</keyword>
<dbReference type="EMBL" id="JAABOQ010000006">
    <property type="protein sequence ID" value="NER18650.1"/>
    <property type="molecule type" value="Genomic_DNA"/>
</dbReference>